<accession>A0AB37RIC3</accession>
<protein>
    <submittedName>
        <fullName evidence="1">Uncharacterized protein</fullName>
    </submittedName>
</protein>
<evidence type="ECO:0000313" key="2">
    <source>
        <dbReference type="Proteomes" id="UP000281061"/>
    </source>
</evidence>
<evidence type="ECO:0000313" key="1">
    <source>
        <dbReference type="EMBL" id="RMW54281.1"/>
    </source>
</evidence>
<reference evidence="1 2" key="1">
    <citation type="submission" date="2018-10" db="EMBL/GenBank/DDBJ databases">
        <title>Genome sequences of five Lactobacillus pentosus strains isolated from brines of traditionally fermented spanish-style green table olives and differences between them.</title>
        <authorList>
            <person name="Jimenez Diaz R."/>
        </authorList>
    </citation>
    <scope>NUCLEOTIDE SEQUENCE [LARGE SCALE GENOMIC DNA]</scope>
    <source>
        <strain evidence="1 2">IG8</strain>
    </source>
</reference>
<gene>
    <name evidence="1" type="ORF">D6U17_10160</name>
</gene>
<comment type="caution">
    <text evidence="1">The sequence shown here is derived from an EMBL/GenBank/DDBJ whole genome shotgun (WGS) entry which is preliminary data.</text>
</comment>
<dbReference type="EMBL" id="RDCL01000060">
    <property type="protein sequence ID" value="RMW54281.1"/>
    <property type="molecule type" value="Genomic_DNA"/>
</dbReference>
<dbReference type="Proteomes" id="UP000281061">
    <property type="component" value="Unassembled WGS sequence"/>
</dbReference>
<proteinExistence type="predicted"/>
<name>A0AB37RIC3_LACPE</name>
<sequence>MKFHHWAFPRIPSSRDCIRKADMCVPNFFVNWSLILRNQLFWYLTVRLVSENGQVSILMFCFRSQ</sequence>
<organism evidence="1 2">
    <name type="scientific">Lactiplantibacillus pentosus</name>
    <name type="common">Lactobacillus pentosus</name>
    <dbReference type="NCBI Taxonomy" id="1589"/>
    <lineage>
        <taxon>Bacteria</taxon>
        <taxon>Bacillati</taxon>
        <taxon>Bacillota</taxon>
        <taxon>Bacilli</taxon>
        <taxon>Lactobacillales</taxon>
        <taxon>Lactobacillaceae</taxon>
        <taxon>Lactiplantibacillus</taxon>
    </lineage>
</organism>
<dbReference type="AlphaFoldDB" id="A0AB37RIC3"/>